<evidence type="ECO:0000313" key="1">
    <source>
        <dbReference type="EMBL" id="DAZ90862.1"/>
    </source>
</evidence>
<name>A0A9N6YJK8_9RHAB</name>
<proteinExistence type="predicted"/>
<accession>A0A9N6YJK8</accession>
<protein>
    <submittedName>
        <fullName evidence="1">Protein 3</fullName>
    </submittedName>
</protein>
<dbReference type="EMBL" id="BK061822">
    <property type="protein sequence ID" value="DAZ90862.1"/>
    <property type="molecule type" value="Viral_cRNA"/>
</dbReference>
<sequence length="179" mass="20432">MSSTTTTILKSDKTKNIFLSLDHCLTPFTAYSSSQNKSIQLINPDISDINEMITSNYSTLLKNLKQISFLGYCWICDKTSLYRTYVIQYEILKRLINNGPVKHHSREQLDFETLDKLIGNSSVCIDCCLKSLLTAYPVSSMTEMINRQSPYILGKIPYENITIQGMPVSIYHECYIGDM</sequence>
<organism evidence="1">
    <name type="scientific">Triticum virus 1</name>
    <dbReference type="NCBI Taxonomy" id="2977997"/>
    <lineage>
        <taxon>Viruses</taxon>
        <taxon>Riboviria</taxon>
        <taxon>Orthornavirae</taxon>
        <taxon>Negarnaviricota</taxon>
        <taxon>Haploviricotina</taxon>
        <taxon>Monjiviricetes</taxon>
        <taxon>Mononegavirales</taxon>
        <taxon>Rhabdoviridae</taxon>
        <taxon>Betarhabdovirinae</taxon>
        <taxon>Varicosavirus</taxon>
        <taxon>Varicosavirus tritici</taxon>
    </lineage>
</organism>
<reference evidence="1" key="1">
    <citation type="journal article" date="2022" name="bioRxiv">
        <title>Unlocking the hidden genetic diversity of varicosaviruses, the neglected plant rhabdoviruses.</title>
        <authorList>
            <person name="Bejerman N."/>
            <person name="Dietzgen R.G."/>
            <person name="Debat H."/>
        </authorList>
    </citation>
    <scope>NUCLEOTIDE SEQUENCE</scope>
</reference>